<evidence type="ECO:0000313" key="3">
    <source>
        <dbReference type="Proteomes" id="UP000266841"/>
    </source>
</evidence>
<protein>
    <submittedName>
        <fullName evidence="2">Uncharacterized protein</fullName>
    </submittedName>
</protein>
<comment type="caution">
    <text evidence="2">The sequence shown here is derived from an EMBL/GenBank/DDBJ whole genome shotgun (WGS) entry which is preliminary data.</text>
</comment>
<proteinExistence type="predicted"/>
<feature type="non-terminal residue" evidence="2">
    <location>
        <position position="1"/>
    </location>
</feature>
<name>K0RWK3_THAOC</name>
<keyword evidence="1" id="KW-0732">Signal</keyword>
<keyword evidence="3" id="KW-1185">Reference proteome</keyword>
<dbReference type="AlphaFoldDB" id="K0RWK3"/>
<gene>
    <name evidence="2" type="ORF">THAOC_22591</name>
</gene>
<evidence type="ECO:0000256" key="1">
    <source>
        <dbReference type="SAM" id="SignalP"/>
    </source>
</evidence>
<dbReference type="Proteomes" id="UP000266841">
    <property type="component" value="Unassembled WGS sequence"/>
</dbReference>
<evidence type="ECO:0000313" key="2">
    <source>
        <dbReference type="EMBL" id="EJK57370.1"/>
    </source>
</evidence>
<accession>K0RWK3</accession>
<organism evidence="2 3">
    <name type="scientific">Thalassiosira oceanica</name>
    <name type="common">Marine diatom</name>
    <dbReference type="NCBI Taxonomy" id="159749"/>
    <lineage>
        <taxon>Eukaryota</taxon>
        <taxon>Sar</taxon>
        <taxon>Stramenopiles</taxon>
        <taxon>Ochrophyta</taxon>
        <taxon>Bacillariophyta</taxon>
        <taxon>Coscinodiscophyceae</taxon>
        <taxon>Thalassiosirophycidae</taxon>
        <taxon>Thalassiosirales</taxon>
        <taxon>Thalassiosiraceae</taxon>
        <taxon>Thalassiosira</taxon>
    </lineage>
</organism>
<dbReference type="EMBL" id="AGNL01028416">
    <property type="protein sequence ID" value="EJK57370.1"/>
    <property type="molecule type" value="Genomic_DNA"/>
</dbReference>
<feature type="signal peptide" evidence="1">
    <location>
        <begin position="1"/>
        <end position="24"/>
    </location>
</feature>
<feature type="chain" id="PRO_5003839515" evidence="1">
    <location>
        <begin position="25"/>
        <end position="68"/>
    </location>
</feature>
<sequence length="68" mass="7088">RLPIEALVGALAAALFLLRSGVVSMGNRGLETWKPTPKVTAIRLPLTSASAAAGYKGSDRPSRGRALE</sequence>
<reference evidence="2 3" key="1">
    <citation type="journal article" date="2012" name="Genome Biol.">
        <title>Genome and low-iron response of an oceanic diatom adapted to chronic iron limitation.</title>
        <authorList>
            <person name="Lommer M."/>
            <person name="Specht M."/>
            <person name="Roy A.S."/>
            <person name="Kraemer L."/>
            <person name="Andreson R."/>
            <person name="Gutowska M.A."/>
            <person name="Wolf J."/>
            <person name="Bergner S.V."/>
            <person name="Schilhabel M.B."/>
            <person name="Klostermeier U.C."/>
            <person name="Beiko R.G."/>
            <person name="Rosenstiel P."/>
            <person name="Hippler M."/>
            <person name="Laroche J."/>
        </authorList>
    </citation>
    <scope>NUCLEOTIDE SEQUENCE [LARGE SCALE GENOMIC DNA]</scope>
    <source>
        <strain evidence="2 3">CCMP1005</strain>
    </source>
</reference>